<evidence type="ECO:0000313" key="1">
    <source>
        <dbReference type="EMBL" id="RUT02802.1"/>
    </source>
</evidence>
<reference evidence="1" key="2">
    <citation type="journal article" date="2019" name="Genome Biol. Evol.">
        <title>Day and night: Metabolic profiles and evolutionary relationships of six axenic non-marine cyanobacteria.</title>
        <authorList>
            <person name="Will S.E."/>
            <person name="Henke P."/>
            <person name="Boedeker C."/>
            <person name="Huang S."/>
            <person name="Brinkmann H."/>
            <person name="Rohde M."/>
            <person name="Jarek M."/>
            <person name="Friedl T."/>
            <person name="Seufert S."/>
            <person name="Schumacher M."/>
            <person name="Overmann J."/>
            <person name="Neumann-Schaal M."/>
            <person name="Petersen J."/>
        </authorList>
    </citation>
    <scope>NUCLEOTIDE SEQUENCE [LARGE SCALE GENOMIC DNA]</scope>
    <source>
        <strain evidence="1">PCC 7102</strain>
    </source>
</reference>
<evidence type="ECO:0008006" key="3">
    <source>
        <dbReference type="Google" id="ProtNLM"/>
    </source>
</evidence>
<gene>
    <name evidence="1" type="ORF">DSM106972_057220</name>
</gene>
<dbReference type="OrthoDB" id="423570at2"/>
<dbReference type="AlphaFoldDB" id="A0A3S1CHI7"/>
<comment type="caution">
    <text evidence="1">The sequence shown here is derived from an EMBL/GenBank/DDBJ whole genome shotgun (WGS) entry which is preliminary data.</text>
</comment>
<protein>
    <recommendedName>
        <fullName evidence="3">Transcription factor RcaD</fullName>
    </recommendedName>
</protein>
<dbReference type="EMBL" id="RSCL01000015">
    <property type="protein sequence ID" value="RUT02802.1"/>
    <property type="molecule type" value="Genomic_DNA"/>
</dbReference>
<organism evidence="1 2">
    <name type="scientific">Dulcicalothrix desertica PCC 7102</name>
    <dbReference type="NCBI Taxonomy" id="232991"/>
    <lineage>
        <taxon>Bacteria</taxon>
        <taxon>Bacillati</taxon>
        <taxon>Cyanobacteriota</taxon>
        <taxon>Cyanophyceae</taxon>
        <taxon>Nostocales</taxon>
        <taxon>Calotrichaceae</taxon>
        <taxon>Dulcicalothrix</taxon>
    </lineage>
</organism>
<accession>A0A3S1CHI7</accession>
<dbReference type="Proteomes" id="UP000271624">
    <property type="component" value="Unassembled WGS sequence"/>
</dbReference>
<name>A0A3S1CHI7_9CYAN</name>
<proteinExistence type="predicted"/>
<sequence length="280" mass="31922">MDINELDFLLQLLGCNDYCSSYDAIEFKSLKTKDKICLSLGKQKLIDYTREIATVKILSHGQDLLKLDPKEVSITQEERQVLEKISKASEQISLSKITLPEASKRDEIIKVLIDKGLIEAEEKIKKTKAEVWLTERGIEYLRDDYVAEGAGNISLDLLGNYLRFMRKTLCGHSQQLSTPIDNTEPSVEKDTNIGDEEILEIIRNLDRELGSDNYLPIFHLRKKLQPPLTRDELDKALYRLQASDQIELSTLLDPTDYKPDEVEAGIIQNIGGSLFFIIVY</sequence>
<evidence type="ECO:0000313" key="2">
    <source>
        <dbReference type="Proteomes" id="UP000271624"/>
    </source>
</evidence>
<reference evidence="1" key="1">
    <citation type="submission" date="2018-12" db="EMBL/GenBank/DDBJ databases">
        <authorList>
            <person name="Will S."/>
            <person name="Neumann-Schaal M."/>
            <person name="Henke P."/>
        </authorList>
    </citation>
    <scope>NUCLEOTIDE SEQUENCE</scope>
    <source>
        <strain evidence="1">PCC 7102</strain>
    </source>
</reference>
<dbReference type="RefSeq" id="WP_127083984.1">
    <property type="nucleotide sequence ID" value="NZ_RSCL01000015.1"/>
</dbReference>
<keyword evidence="2" id="KW-1185">Reference proteome</keyword>